<protein>
    <submittedName>
        <fullName evidence="2">Uncharacterized protein</fullName>
    </submittedName>
</protein>
<evidence type="ECO:0000313" key="3">
    <source>
        <dbReference type="Proteomes" id="UP001286313"/>
    </source>
</evidence>
<accession>A0AAE1JVN3</accession>
<feature type="region of interest" description="Disordered" evidence="1">
    <location>
        <begin position="61"/>
        <end position="89"/>
    </location>
</feature>
<dbReference type="AlphaFoldDB" id="A0AAE1JVN3"/>
<dbReference type="EMBL" id="JAWQEG010005018">
    <property type="protein sequence ID" value="KAK3859476.1"/>
    <property type="molecule type" value="Genomic_DNA"/>
</dbReference>
<reference evidence="2" key="1">
    <citation type="submission" date="2023-10" db="EMBL/GenBank/DDBJ databases">
        <title>Genome assemblies of two species of porcelain crab, Petrolisthes cinctipes and Petrolisthes manimaculis (Anomura: Porcellanidae).</title>
        <authorList>
            <person name="Angst P."/>
        </authorList>
    </citation>
    <scope>NUCLEOTIDE SEQUENCE</scope>
    <source>
        <strain evidence="2">PB745_01</strain>
        <tissue evidence="2">Gill</tissue>
    </source>
</reference>
<evidence type="ECO:0000256" key="1">
    <source>
        <dbReference type="SAM" id="MobiDB-lite"/>
    </source>
</evidence>
<comment type="caution">
    <text evidence="2">The sequence shown here is derived from an EMBL/GenBank/DDBJ whole genome shotgun (WGS) entry which is preliminary data.</text>
</comment>
<name>A0AAE1JVN3_PETCI</name>
<gene>
    <name evidence="2" type="ORF">Pcinc_034414</name>
</gene>
<proteinExistence type="predicted"/>
<dbReference type="Proteomes" id="UP001286313">
    <property type="component" value="Unassembled WGS sequence"/>
</dbReference>
<keyword evidence="3" id="KW-1185">Reference proteome</keyword>
<organism evidence="2 3">
    <name type="scientific">Petrolisthes cinctipes</name>
    <name type="common">Flat porcelain crab</name>
    <dbReference type="NCBI Taxonomy" id="88211"/>
    <lineage>
        <taxon>Eukaryota</taxon>
        <taxon>Metazoa</taxon>
        <taxon>Ecdysozoa</taxon>
        <taxon>Arthropoda</taxon>
        <taxon>Crustacea</taxon>
        <taxon>Multicrustacea</taxon>
        <taxon>Malacostraca</taxon>
        <taxon>Eumalacostraca</taxon>
        <taxon>Eucarida</taxon>
        <taxon>Decapoda</taxon>
        <taxon>Pleocyemata</taxon>
        <taxon>Anomura</taxon>
        <taxon>Galatheoidea</taxon>
        <taxon>Porcellanidae</taxon>
        <taxon>Petrolisthes</taxon>
    </lineage>
</organism>
<evidence type="ECO:0000313" key="2">
    <source>
        <dbReference type="EMBL" id="KAK3859476.1"/>
    </source>
</evidence>
<sequence>MEVKKTGTITDVNEGDSEHGWVRFSVGNRREGGAKDRLGGLGEVEEEGRWGWRRKGLDAMEREEGTGRGEGCRGGREKTAEWEREDWME</sequence>